<reference evidence="7 8" key="1">
    <citation type="journal article" date="2010" name="ISME J.">
        <title>Fine-scale evolution: genomic, phenotypic and ecological differentiation in two coexisting Salinibacter ruber strains.</title>
        <authorList>
            <person name="Pena A."/>
            <person name="Teeling H."/>
            <person name="Huerta-Cepas J."/>
            <person name="Santos F."/>
            <person name="Yarza P."/>
            <person name="Brito-Echeverria J."/>
            <person name="Lucio M."/>
            <person name="Schmitt-Kopplin P."/>
            <person name="Meseguer I."/>
            <person name="Schenowitz C."/>
            <person name="Dossat C."/>
            <person name="Barbe V."/>
            <person name="Dopazo J."/>
            <person name="Rossello-Mora R."/>
            <person name="Schuler M."/>
            <person name="Glockner F.O."/>
            <person name="Amann R."/>
            <person name="Gabaldon T."/>
            <person name="Anton J."/>
        </authorList>
    </citation>
    <scope>NUCLEOTIDE SEQUENCE [LARGE SCALE GENOMIC DNA]</scope>
    <source>
        <strain evidence="7 8">M8</strain>
    </source>
</reference>
<evidence type="ECO:0000259" key="6">
    <source>
        <dbReference type="Pfam" id="PF00700"/>
    </source>
</evidence>
<accession>D5HCL9</accession>
<dbReference type="AlphaFoldDB" id="D5HCL9"/>
<dbReference type="Gene3D" id="1.20.1330.10">
    <property type="entry name" value="f41 fragment of flagellin, N-terminal domain"/>
    <property type="match status" value="2"/>
</dbReference>
<evidence type="ECO:0000313" key="8">
    <source>
        <dbReference type="Proteomes" id="UP000000933"/>
    </source>
</evidence>
<dbReference type="PANTHER" id="PTHR42792">
    <property type="entry name" value="FLAGELLIN"/>
    <property type="match status" value="1"/>
</dbReference>
<keyword evidence="2 3" id="KW-0975">Bacterial flagellum</keyword>
<name>D5HCL9_SALRM</name>
<keyword evidence="7" id="KW-0966">Cell projection</keyword>
<dbReference type="Pfam" id="PF00700">
    <property type="entry name" value="Flagellin_C"/>
    <property type="match status" value="1"/>
</dbReference>
<sequence>MSRHETTRPGAADTAHTLTNFDTRPQPTAMANAFAINTNIQAQQAFQNLQNTNDQLSSLRERLTTGKRVNEASDDAAGFQIANRLEAKTGAQGQALRNIGDAKSALSTAEGALDSQLSILQSAKEKATQAANGSLSQSQRNAIANELQALGNEVDDIAKNATFNGDKLLSGGSTSTSGDREANELTFQTGAGSDNTFSTQLKNSTTNALDIGGDIDLSASFSDGTEVKAGDFGTSPKPASISASNVDTSGGNLKGELSGGSFEVTVTEDETAADGTGASAPSNNSTLKFKVGDSSRAQTVDVGTSAGTGGTITLESDGSNKIKASVKNITAGQVGEGEEKSFTVSVNDTKNLGDRLQGGSAADARSIIDDVDAAIDKVTSDLSNIGASQNRLSFKESNLETTKTNLSAAQSRIEDADFAQTQTQVAKLQVQQQSGTAQLAQANAAGQSVLSLLGG</sequence>
<evidence type="ECO:0000259" key="5">
    <source>
        <dbReference type="Pfam" id="PF00669"/>
    </source>
</evidence>
<dbReference type="EMBL" id="FP565814">
    <property type="protein sequence ID" value="CBH25774.1"/>
    <property type="molecule type" value="Genomic_DNA"/>
</dbReference>
<dbReference type="GO" id="GO:0005198">
    <property type="term" value="F:structural molecule activity"/>
    <property type="evidence" value="ECO:0007669"/>
    <property type="project" value="UniProtKB-UniRule"/>
</dbReference>
<protein>
    <recommendedName>
        <fullName evidence="3">Flagellin</fullName>
    </recommendedName>
</protein>
<comment type="function">
    <text evidence="3">Flagellin is the subunit protein which polymerizes to form the filaments of bacterial flagella.</text>
</comment>
<evidence type="ECO:0000256" key="4">
    <source>
        <dbReference type="SAM" id="MobiDB-lite"/>
    </source>
</evidence>
<dbReference type="PANTHER" id="PTHR42792:SF2">
    <property type="entry name" value="FLAGELLIN"/>
    <property type="match status" value="1"/>
</dbReference>
<evidence type="ECO:0000256" key="1">
    <source>
        <dbReference type="ARBA" id="ARBA00005709"/>
    </source>
</evidence>
<keyword evidence="7" id="KW-0969">Cilium</keyword>
<dbReference type="KEGG" id="srm:SRM_02853"/>
<feature type="domain" description="Flagellin N-terminal" evidence="5">
    <location>
        <begin position="36"/>
        <end position="173"/>
    </location>
</feature>
<feature type="region of interest" description="Disordered" evidence="4">
    <location>
        <begin position="1"/>
        <end position="23"/>
    </location>
</feature>
<reference evidence="8" key="2">
    <citation type="submission" date="2010-04" db="EMBL/GenBank/DDBJ databases">
        <title>Genome sequence of Salinibacter ruber M8.</title>
        <authorList>
            <consortium name="Genoscope"/>
        </authorList>
    </citation>
    <scope>NUCLEOTIDE SEQUENCE [LARGE SCALE GENOMIC DNA]</scope>
    <source>
        <strain evidence="8">M8</strain>
    </source>
</reference>
<evidence type="ECO:0000313" key="7">
    <source>
        <dbReference type="EMBL" id="CBH25774.1"/>
    </source>
</evidence>
<dbReference type="InterPro" id="IPR001029">
    <property type="entry name" value="Flagellin_N"/>
</dbReference>
<keyword evidence="3" id="KW-0964">Secreted</keyword>
<comment type="similarity">
    <text evidence="1 3">Belongs to the bacterial flagellin family.</text>
</comment>
<comment type="subcellular location">
    <subcellularLocation>
        <location evidence="3">Secreted</location>
    </subcellularLocation>
    <subcellularLocation>
        <location evidence="3">Bacterial flagellum</location>
    </subcellularLocation>
</comment>
<dbReference type="Proteomes" id="UP000000933">
    <property type="component" value="Chromosome"/>
</dbReference>
<dbReference type="HOGENOM" id="CLU_011142_7_1_10"/>
<evidence type="ECO:0000256" key="2">
    <source>
        <dbReference type="ARBA" id="ARBA00023143"/>
    </source>
</evidence>
<keyword evidence="7" id="KW-0282">Flagellum</keyword>
<evidence type="ECO:0000256" key="3">
    <source>
        <dbReference type="RuleBase" id="RU362073"/>
    </source>
</evidence>
<proteinExistence type="inferred from homology"/>
<dbReference type="GO" id="GO:0009288">
    <property type="term" value="C:bacterial-type flagellum"/>
    <property type="evidence" value="ECO:0007669"/>
    <property type="project" value="UniProtKB-SubCell"/>
</dbReference>
<gene>
    <name evidence="7" type="primary">fliC</name>
    <name evidence="7" type="ordered locus">SRM_02853</name>
</gene>
<dbReference type="InterPro" id="IPR046358">
    <property type="entry name" value="Flagellin_C"/>
</dbReference>
<dbReference type="PRINTS" id="PR00207">
    <property type="entry name" value="FLAGELLIN"/>
</dbReference>
<dbReference type="GO" id="GO:0005576">
    <property type="term" value="C:extracellular region"/>
    <property type="evidence" value="ECO:0007669"/>
    <property type="project" value="UniProtKB-SubCell"/>
</dbReference>
<feature type="domain" description="Flagellin C-terminal" evidence="6">
    <location>
        <begin position="369"/>
        <end position="453"/>
    </location>
</feature>
<dbReference type="Pfam" id="PF00669">
    <property type="entry name" value="Flagellin_N"/>
    <property type="match status" value="1"/>
</dbReference>
<dbReference type="SUPFAM" id="SSF64518">
    <property type="entry name" value="Phase 1 flagellin"/>
    <property type="match status" value="1"/>
</dbReference>
<organism evidence="7 8">
    <name type="scientific">Salinibacter ruber (strain M8)</name>
    <dbReference type="NCBI Taxonomy" id="761659"/>
    <lineage>
        <taxon>Bacteria</taxon>
        <taxon>Pseudomonadati</taxon>
        <taxon>Rhodothermota</taxon>
        <taxon>Rhodothermia</taxon>
        <taxon>Rhodothermales</taxon>
        <taxon>Salinibacteraceae</taxon>
        <taxon>Salinibacter</taxon>
    </lineage>
</organism>
<feature type="compositionally biased region" description="Polar residues" evidence="4">
    <location>
        <begin position="241"/>
        <end position="251"/>
    </location>
</feature>
<feature type="region of interest" description="Disordered" evidence="4">
    <location>
        <begin position="229"/>
        <end position="252"/>
    </location>
</feature>
<dbReference type="InterPro" id="IPR001492">
    <property type="entry name" value="Flagellin"/>
</dbReference>